<accession>A0A9D4QVC4</accession>
<dbReference type="Proteomes" id="UP000828390">
    <property type="component" value="Unassembled WGS sequence"/>
</dbReference>
<comment type="caution">
    <text evidence="1">The sequence shown here is derived from an EMBL/GenBank/DDBJ whole genome shotgun (WGS) entry which is preliminary data.</text>
</comment>
<keyword evidence="2" id="KW-1185">Reference proteome</keyword>
<name>A0A9D4QVC4_DREPO</name>
<evidence type="ECO:0000313" key="1">
    <source>
        <dbReference type="EMBL" id="KAH3844333.1"/>
    </source>
</evidence>
<protein>
    <submittedName>
        <fullName evidence="1">Uncharacterized protein</fullName>
    </submittedName>
</protein>
<reference evidence="1" key="1">
    <citation type="journal article" date="2019" name="bioRxiv">
        <title>The Genome of the Zebra Mussel, Dreissena polymorpha: A Resource for Invasive Species Research.</title>
        <authorList>
            <person name="McCartney M.A."/>
            <person name="Auch B."/>
            <person name="Kono T."/>
            <person name="Mallez S."/>
            <person name="Zhang Y."/>
            <person name="Obille A."/>
            <person name="Becker A."/>
            <person name="Abrahante J.E."/>
            <person name="Garbe J."/>
            <person name="Badalamenti J.P."/>
            <person name="Herman A."/>
            <person name="Mangelson H."/>
            <person name="Liachko I."/>
            <person name="Sullivan S."/>
            <person name="Sone E.D."/>
            <person name="Koren S."/>
            <person name="Silverstein K.A.T."/>
            <person name="Beckman K.B."/>
            <person name="Gohl D.M."/>
        </authorList>
    </citation>
    <scope>NUCLEOTIDE SEQUENCE</scope>
    <source>
        <strain evidence="1">Duluth1</strain>
        <tissue evidence="1">Whole animal</tissue>
    </source>
</reference>
<dbReference type="EMBL" id="JAIWYP010000003">
    <property type="protein sequence ID" value="KAH3844333.1"/>
    <property type="molecule type" value="Genomic_DNA"/>
</dbReference>
<evidence type="ECO:0000313" key="2">
    <source>
        <dbReference type="Proteomes" id="UP000828390"/>
    </source>
</evidence>
<sequence length="74" mass="8602">MVEPVGDLYCLTIVLFYLGCKEPERRQKFWRGTERLPVASPEKFRKHTRTLWGVRYQNSPLKRIPSGRGPGNPS</sequence>
<proteinExistence type="predicted"/>
<dbReference type="AlphaFoldDB" id="A0A9D4QVC4"/>
<organism evidence="1 2">
    <name type="scientific">Dreissena polymorpha</name>
    <name type="common">Zebra mussel</name>
    <name type="synonym">Mytilus polymorpha</name>
    <dbReference type="NCBI Taxonomy" id="45954"/>
    <lineage>
        <taxon>Eukaryota</taxon>
        <taxon>Metazoa</taxon>
        <taxon>Spiralia</taxon>
        <taxon>Lophotrochozoa</taxon>
        <taxon>Mollusca</taxon>
        <taxon>Bivalvia</taxon>
        <taxon>Autobranchia</taxon>
        <taxon>Heteroconchia</taxon>
        <taxon>Euheterodonta</taxon>
        <taxon>Imparidentia</taxon>
        <taxon>Neoheterodontei</taxon>
        <taxon>Myida</taxon>
        <taxon>Dreissenoidea</taxon>
        <taxon>Dreissenidae</taxon>
        <taxon>Dreissena</taxon>
    </lineage>
</organism>
<reference evidence="1" key="2">
    <citation type="submission" date="2020-11" db="EMBL/GenBank/DDBJ databases">
        <authorList>
            <person name="McCartney M.A."/>
            <person name="Auch B."/>
            <person name="Kono T."/>
            <person name="Mallez S."/>
            <person name="Becker A."/>
            <person name="Gohl D.M."/>
            <person name="Silverstein K.A.T."/>
            <person name="Koren S."/>
            <person name="Bechman K.B."/>
            <person name="Herman A."/>
            <person name="Abrahante J.E."/>
            <person name="Garbe J."/>
        </authorList>
    </citation>
    <scope>NUCLEOTIDE SEQUENCE</scope>
    <source>
        <strain evidence="1">Duluth1</strain>
        <tissue evidence="1">Whole animal</tissue>
    </source>
</reference>
<gene>
    <name evidence="1" type="ORF">DPMN_086591</name>
</gene>